<evidence type="ECO:0000313" key="9">
    <source>
        <dbReference type="Proteomes" id="UP000037510"/>
    </source>
</evidence>
<keyword evidence="4" id="KW-0812">Transmembrane</keyword>
<dbReference type="PANTHER" id="PTHR13280:SF17">
    <property type="entry name" value="KRUEPPEL TARGET AT 95D, ISOFORM A"/>
    <property type="match status" value="1"/>
</dbReference>
<evidence type="ECO:0000256" key="3">
    <source>
        <dbReference type="SAM" id="MobiDB-lite"/>
    </source>
</evidence>
<dbReference type="STRING" id="104452.A0A0L7LQ83"/>
<keyword evidence="5" id="KW-0732">Signal</keyword>
<dbReference type="PANTHER" id="PTHR13280">
    <property type="entry name" value="PHOSPHOFURIN ACIDIC CLUSTER SORTING PROTEIN"/>
    <property type="match status" value="1"/>
</dbReference>
<dbReference type="InterPro" id="IPR019381">
    <property type="entry name" value="PACS1/2_C"/>
</dbReference>
<feature type="compositionally biased region" description="Pro residues" evidence="3">
    <location>
        <begin position="569"/>
        <end position="578"/>
    </location>
</feature>
<feature type="transmembrane region" description="Helical" evidence="4">
    <location>
        <begin position="26"/>
        <end position="43"/>
    </location>
</feature>
<dbReference type="Pfam" id="PF25332">
    <property type="entry name" value="C2_PACS_N"/>
    <property type="match status" value="1"/>
</dbReference>
<feature type="signal peptide" evidence="5">
    <location>
        <begin position="1"/>
        <end position="17"/>
    </location>
</feature>
<organism evidence="8 9">
    <name type="scientific">Operophtera brumata</name>
    <name type="common">Winter moth</name>
    <name type="synonym">Phalaena brumata</name>
    <dbReference type="NCBI Taxonomy" id="104452"/>
    <lineage>
        <taxon>Eukaryota</taxon>
        <taxon>Metazoa</taxon>
        <taxon>Ecdysozoa</taxon>
        <taxon>Arthropoda</taxon>
        <taxon>Hexapoda</taxon>
        <taxon>Insecta</taxon>
        <taxon>Pterygota</taxon>
        <taxon>Neoptera</taxon>
        <taxon>Endopterygota</taxon>
        <taxon>Lepidoptera</taxon>
        <taxon>Glossata</taxon>
        <taxon>Ditrysia</taxon>
        <taxon>Geometroidea</taxon>
        <taxon>Geometridae</taxon>
        <taxon>Larentiinae</taxon>
        <taxon>Operophtera</taxon>
    </lineage>
</organism>
<evidence type="ECO:0000256" key="1">
    <source>
        <dbReference type="ARBA" id="ARBA00008590"/>
    </source>
</evidence>
<accession>A0A0L7LQ83</accession>
<dbReference type="EMBL" id="JTDY01000355">
    <property type="protein sequence ID" value="KOB77569.1"/>
    <property type="molecule type" value="Genomic_DNA"/>
</dbReference>
<comment type="caution">
    <text evidence="8">The sequence shown here is derived from an EMBL/GenBank/DDBJ whole genome shotgun (WGS) entry which is preliminary data.</text>
</comment>
<dbReference type="InterPro" id="IPR057541">
    <property type="entry name" value="PACS1/2_N"/>
</dbReference>
<feature type="compositionally biased region" description="Basic residues" evidence="3">
    <location>
        <begin position="315"/>
        <end position="326"/>
    </location>
</feature>
<evidence type="ECO:0000259" key="6">
    <source>
        <dbReference type="Pfam" id="PF10254"/>
    </source>
</evidence>
<gene>
    <name evidence="8" type="ORF">OBRU01_03795</name>
</gene>
<evidence type="ECO:0000256" key="2">
    <source>
        <dbReference type="ARBA" id="ARBA00022553"/>
    </source>
</evidence>
<proteinExistence type="inferred from homology"/>
<dbReference type="GO" id="GO:0072659">
    <property type="term" value="P:protein localization to plasma membrane"/>
    <property type="evidence" value="ECO:0007669"/>
    <property type="project" value="TreeGrafter"/>
</dbReference>
<evidence type="ECO:0000259" key="7">
    <source>
        <dbReference type="Pfam" id="PF25332"/>
    </source>
</evidence>
<keyword evidence="2" id="KW-0597">Phosphoprotein</keyword>
<feature type="region of interest" description="Disordered" evidence="3">
    <location>
        <begin position="293"/>
        <end position="435"/>
    </location>
</feature>
<evidence type="ECO:0000256" key="4">
    <source>
        <dbReference type="SAM" id="Phobius"/>
    </source>
</evidence>
<dbReference type="Proteomes" id="UP000037510">
    <property type="component" value="Unassembled WGS sequence"/>
</dbReference>
<keyword evidence="4" id="KW-0472">Membrane</keyword>
<reference evidence="8 9" key="1">
    <citation type="journal article" date="2015" name="Genome Biol. Evol.">
        <title>The genome of winter moth (Operophtera brumata) provides a genomic perspective on sexual dimorphism and phenology.</title>
        <authorList>
            <person name="Derks M.F."/>
            <person name="Smit S."/>
            <person name="Salis L."/>
            <person name="Schijlen E."/>
            <person name="Bossers A."/>
            <person name="Mateman C."/>
            <person name="Pijl A.S."/>
            <person name="de Ridder D."/>
            <person name="Groenen M.A."/>
            <person name="Visser M.E."/>
            <person name="Megens H.J."/>
        </authorList>
    </citation>
    <scope>NUCLEOTIDE SEQUENCE [LARGE SCALE GENOMIC DNA]</scope>
    <source>
        <strain evidence="8">WM2013NL</strain>
        <tissue evidence="8">Head and thorax</tissue>
    </source>
</reference>
<dbReference type="AlphaFoldDB" id="A0A0L7LQ83"/>
<protein>
    <submittedName>
        <fullName evidence="8">Putative pacs-1 cytosolic sorting protein</fullName>
    </submittedName>
</protein>
<feature type="region of interest" description="Disordered" evidence="3">
    <location>
        <begin position="559"/>
        <end position="586"/>
    </location>
</feature>
<feature type="region of interest" description="Disordered" evidence="3">
    <location>
        <begin position="187"/>
        <end position="229"/>
    </location>
</feature>
<keyword evidence="4" id="KW-1133">Transmembrane helix</keyword>
<dbReference type="Pfam" id="PF10254">
    <property type="entry name" value="Pacs-1"/>
    <property type="match status" value="1"/>
</dbReference>
<feature type="chain" id="PRO_5005573649" evidence="5">
    <location>
        <begin position="18"/>
        <end position="890"/>
    </location>
</feature>
<feature type="compositionally biased region" description="Polar residues" evidence="3">
    <location>
        <begin position="341"/>
        <end position="351"/>
    </location>
</feature>
<evidence type="ECO:0000313" key="8">
    <source>
        <dbReference type="EMBL" id="KOB77569.1"/>
    </source>
</evidence>
<sequence>MAQLVTVLLCTLRVTRLRVCGALGEAGSGAGGGAGAGAVILAARMHSSKRTLRSNDIAVPPMDVELDLCFSLQLQIMLQRRKKYKNRTILGYKTLAEGILQRSMDMELELTGVGGKVGVAAGQPVAKLSITGLASTPVDHDTKNNNTLLITEADDMTYGAPARRRARQMAFNKTDLSYTKLSRSHNLSFMERERQRQSYMGKANDRDSDSELENQAAKRKGSRGKLAQRNLKQKFAALLRRFRMPEEMSERGVTRDTHHAQRDIDELFQELESLSCGEGEDSGPDQMDTISIGSTPKPSLRPFFSSSRSLANQEHHRHSNVSRHASRASAGEVAAMREQATVITESETVRSSAGDERASDGNSDGDICADAPVSGASVSSSPPNNVPVKEDKRSRLCRSATSGGNLTPAAAARKKSSLGSERPLSAHELVQSPTTLEPRRTIMEQISRLLSEDSPLPECIAVAPAGVLSAALAALHIPTLCAPCPHVPDARPLLQALYSRTNKSVRRGWVRVVICGGEGAASAALRAHAEMAARRPHDAPPLRFYIEVRVGCSEAGVSSLELEEGGSPPARPSPPATPAPHHNPEPLVARHEPLELQLDYWLVPGRQAEGADGKVTVKASFRALHVTRQNAHLCITYLTKEKKQKSKSATPEPLATLTQRNITPNSQRQAEGADGNVTLKASFRALHVTRQNAHLCITYLTKEKKQKSKSATPEPLATLTQRNITPNSQRQAEGADGNVTLKASFRALHVTRQNAHLCITYLTKEKKQKSKSATPEPLATLTQRNITPNSHRQAEGADGKVTVKASFRTLHVTGQNAHLCITYLTKEKKQKKPLATLTQRNITPNSQRQAEGADGKVTLKASFRALHVTRQNAHLCITYLTKEKKQKINT</sequence>
<keyword evidence="9" id="KW-1185">Reference proteome</keyword>
<feature type="domain" description="Phosphofurin acidic cluster sorting protein 1/2 N-terminal C2" evidence="7">
    <location>
        <begin position="10"/>
        <end position="100"/>
    </location>
</feature>
<comment type="similarity">
    <text evidence="1">Belongs to the PACS family.</text>
</comment>
<feature type="domain" description="Phosphofurin acidic cluster sorting protein 1/2 C-terminal" evidence="6">
    <location>
        <begin position="566"/>
        <end position="645"/>
    </location>
</feature>
<evidence type="ECO:0000256" key="5">
    <source>
        <dbReference type="SAM" id="SignalP"/>
    </source>
</evidence>
<name>A0A0L7LQ83_OPEBR</name>
<feature type="compositionally biased region" description="Low complexity" evidence="3">
    <location>
        <begin position="298"/>
        <end position="310"/>
    </location>
</feature>
<feature type="compositionally biased region" description="Low complexity" evidence="3">
    <location>
        <begin position="371"/>
        <end position="387"/>
    </location>
</feature>